<dbReference type="EMBL" id="HBUF01064682">
    <property type="protein sequence ID" value="CAG6627213.1"/>
    <property type="molecule type" value="Transcribed_RNA"/>
</dbReference>
<evidence type="ECO:0000313" key="1">
    <source>
        <dbReference type="EMBL" id="CAG6627213.1"/>
    </source>
</evidence>
<dbReference type="AlphaFoldDB" id="A0A8D8VLP2"/>
<organism evidence="1">
    <name type="scientific">Cacopsylla melanoneura</name>
    <dbReference type="NCBI Taxonomy" id="428564"/>
    <lineage>
        <taxon>Eukaryota</taxon>
        <taxon>Metazoa</taxon>
        <taxon>Ecdysozoa</taxon>
        <taxon>Arthropoda</taxon>
        <taxon>Hexapoda</taxon>
        <taxon>Insecta</taxon>
        <taxon>Pterygota</taxon>
        <taxon>Neoptera</taxon>
        <taxon>Paraneoptera</taxon>
        <taxon>Hemiptera</taxon>
        <taxon>Sternorrhyncha</taxon>
        <taxon>Psylloidea</taxon>
        <taxon>Psyllidae</taxon>
        <taxon>Psyllinae</taxon>
        <taxon>Cacopsylla</taxon>
    </lineage>
</organism>
<accession>A0A8D8VLP2</accession>
<reference evidence="1" key="1">
    <citation type="submission" date="2021-05" db="EMBL/GenBank/DDBJ databases">
        <authorList>
            <person name="Alioto T."/>
            <person name="Alioto T."/>
            <person name="Gomez Garrido J."/>
        </authorList>
    </citation>
    <scope>NUCLEOTIDE SEQUENCE</scope>
</reference>
<sequence>MYLPIEKPHFILVIFFSFLSLFFLTLSTPDISYSHSLRWLKVCTPGHLLSHSLASVLGKVSDPFHNHNLSLTPLPHSSSLYTSYFETWDYSVARPTTCSHYLAWQISIIDLHKMTESYIKINKLSKQELICYLNDGH</sequence>
<name>A0A8D8VLP2_9HEMI</name>
<protein>
    <submittedName>
        <fullName evidence="1">Uncharacterized protein</fullName>
    </submittedName>
</protein>
<proteinExistence type="predicted"/>